<gene>
    <name evidence="2" type="ORF">E1091_16430</name>
</gene>
<comment type="caution">
    <text evidence="2">The sequence shown here is derived from an EMBL/GenBank/DDBJ whole genome shotgun (WGS) entry which is preliminary data.</text>
</comment>
<reference evidence="2 3" key="1">
    <citation type="submission" date="2019-02" db="EMBL/GenBank/DDBJ databases">
        <title>Draft genome sequences of novel Actinobacteria.</title>
        <authorList>
            <person name="Sahin N."/>
            <person name="Ay H."/>
            <person name="Saygin H."/>
        </authorList>
    </citation>
    <scope>NUCLEOTIDE SEQUENCE [LARGE SCALE GENOMIC DNA]</scope>
    <source>
        <strain evidence="2 3">JCM 30529</strain>
    </source>
</reference>
<feature type="region of interest" description="Disordered" evidence="1">
    <location>
        <begin position="88"/>
        <end position="113"/>
    </location>
</feature>
<sequence>MPAHGLPADRVLAEVRALRTADRATHGGRLFAYVYDPAVPGLDDLAAAAHAASAHVNGLDPTAFPSLLTMENALVGAAARLLGGGPGTTAPDVVGSVTSDSVPPLVTLPTTSG</sequence>
<dbReference type="InterPro" id="IPR015421">
    <property type="entry name" value="PyrdxlP-dep_Trfase_major"/>
</dbReference>
<dbReference type="EMBL" id="SMKE01000732">
    <property type="protein sequence ID" value="TDB86257.1"/>
    <property type="molecule type" value="Genomic_DNA"/>
</dbReference>
<proteinExistence type="predicted"/>
<keyword evidence="2" id="KW-0032">Aminotransferase</keyword>
<dbReference type="Proteomes" id="UP000295626">
    <property type="component" value="Unassembled WGS sequence"/>
</dbReference>
<dbReference type="GO" id="GO:0008483">
    <property type="term" value="F:transaminase activity"/>
    <property type="evidence" value="ECO:0007669"/>
    <property type="project" value="UniProtKB-KW"/>
</dbReference>
<organism evidence="2 3">
    <name type="scientific">Micromonospora fluostatini</name>
    <dbReference type="NCBI Taxonomy" id="1629071"/>
    <lineage>
        <taxon>Bacteria</taxon>
        <taxon>Bacillati</taxon>
        <taxon>Actinomycetota</taxon>
        <taxon>Actinomycetes</taxon>
        <taxon>Micromonosporales</taxon>
        <taxon>Micromonosporaceae</taxon>
        <taxon>Micromonospora</taxon>
    </lineage>
</organism>
<evidence type="ECO:0000313" key="2">
    <source>
        <dbReference type="EMBL" id="TDB86257.1"/>
    </source>
</evidence>
<feature type="non-terminal residue" evidence="2">
    <location>
        <position position="113"/>
    </location>
</feature>
<keyword evidence="3" id="KW-1185">Reference proteome</keyword>
<protein>
    <submittedName>
        <fullName evidence="2">Aspartate aminotransferase family protein</fullName>
    </submittedName>
</protein>
<name>A0ABY2DDG4_9ACTN</name>
<keyword evidence="2" id="KW-0808">Transferase</keyword>
<evidence type="ECO:0000256" key="1">
    <source>
        <dbReference type="SAM" id="MobiDB-lite"/>
    </source>
</evidence>
<dbReference type="InterPro" id="IPR015422">
    <property type="entry name" value="PyrdxlP-dep_Trfase_small"/>
</dbReference>
<accession>A0ABY2DDG4</accession>
<dbReference type="SUPFAM" id="SSF53383">
    <property type="entry name" value="PLP-dependent transferases"/>
    <property type="match status" value="1"/>
</dbReference>
<evidence type="ECO:0000313" key="3">
    <source>
        <dbReference type="Proteomes" id="UP000295626"/>
    </source>
</evidence>
<dbReference type="Gene3D" id="3.40.640.10">
    <property type="entry name" value="Type I PLP-dependent aspartate aminotransferase-like (Major domain)"/>
    <property type="match status" value="1"/>
</dbReference>
<dbReference type="InterPro" id="IPR015424">
    <property type="entry name" value="PyrdxlP-dep_Trfase"/>
</dbReference>
<dbReference type="Gene3D" id="3.90.1150.10">
    <property type="entry name" value="Aspartate Aminotransferase, domain 1"/>
    <property type="match status" value="1"/>
</dbReference>